<sequence length="90" mass="10127">MVVAHLLNFFSIRIKVQLDAPPSFCLPSLLYQLPGAKSCPPRRSCSLNSTRYVRILTAPGFVSLWNDENNLRLISLGGPLSPERLYRLNI</sequence>
<evidence type="ECO:0000313" key="2">
    <source>
        <dbReference type="Proteomes" id="UP001322277"/>
    </source>
</evidence>
<reference evidence="2" key="1">
    <citation type="journal article" date="2023" name="bioRxiv">
        <title>Complete genome of the Medicago anthracnose fungus, Colletotrichum destructivum, reveals a mini-chromosome-like region within a core chromosome.</title>
        <authorList>
            <person name="Lapalu N."/>
            <person name="Simon A."/>
            <person name="Lu A."/>
            <person name="Plaumann P.-L."/>
            <person name="Amselem J."/>
            <person name="Pigne S."/>
            <person name="Auger A."/>
            <person name="Koch C."/>
            <person name="Dallery J.-F."/>
            <person name="O'Connell R.J."/>
        </authorList>
    </citation>
    <scope>NUCLEOTIDE SEQUENCE [LARGE SCALE GENOMIC DNA]</scope>
    <source>
        <strain evidence="2">CBS 520.97</strain>
    </source>
</reference>
<accession>A0AAX4J2A4</accession>
<dbReference type="KEGG" id="cdet:87950979"/>
<dbReference type="RefSeq" id="XP_062786686.1">
    <property type="nucleotide sequence ID" value="XM_062930635.1"/>
</dbReference>
<dbReference type="AlphaFoldDB" id="A0AAX4J2A4"/>
<organism evidence="1 2">
    <name type="scientific">Colletotrichum destructivum</name>
    <dbReference type="NCBI Taxonomy" id="34406"/>
    <lineage>
        <taxon>Eukaryota</taxon>
        <taxon>Fungi</taxon>
        <taxon>Dikarya</taxon>
        <taxon>Ascomycota</taxon>
        <taxon>Pezizomycotina</taxon>
        <taxon>Sordariomycetes</taxon>
        <taxon>Hypocreomycetidae</taxon>
        <taxon>Glomerellales</taxon>
        <taxon>Glomerellaceae</taxon>
        <taxon>Colletotrichum</taxon>
        <taxon>Colletotrichum destructivum species complex</taxon>
    </lineage>
</organism>
<gene>
    <name evidence="1" type="ORF">CDEST_14479</name>
</gene>
<dbReference type="GeneID" id="87950979"/>
<dbReference type="Proteomes" id="UP001322277">
    <property type="component" value="Chromosome 10"/>
</dbReference>
<protein>
    <submittedName>
        <fullName evidence="1">Uncharacterized protein</fullName>
    </submittedName>
</protein>
<name>A0AAX4J2A4_9PEZI</name>
<evidence type="ECO:0000313" key="1">
    <source>
        <dbReference type="EMBL" id="WQF89465.1"/>
    </source>
</evidence>
<dbReference type="EMBL" id="CP137314">
    <property type="protein sequence ID" value="WQF89465.1"/>
    <property type="molecule type" value="Genomic_DNA"/>
</dbReference>
<proteinExistence type="predicted"/>
<keyword evidence="2" id="KW-1185">Reference proteome</keyword>